<accession>A0A0F9QBP2</accession>
<dbReference type="InterPro" id="IPR000572">
    <property type="entry name" value="OxRdtase_Mopterin-bd_dom"/>
</dbReference>
<dbReference type="Pfam" id="PF00174">
    <property type="entry name" value="Oxidored_molyb"/>
    <property type="match status" value="1"/>
</dbReference>
<dbReference type="AlphaFoldDB" id="A0A0F9QBP2"/>
<dbReference type="Gene3D" id="3.90.420.10">
    <property type="entry name" value="Oxidoreductase, molybdopterin-binding domain"/>
    <property type="match status" value="1"/>
</dbReference>
<evidence type="ECO:0000313" key="2">
    <source>
        <dbReference type="EMBL" id="KKN10616.1"/>
    </source>
</evidence>
<comment type="caution">
    <text evidence="2">The sequence shown here is derived from an EMBL/GenBank/DDBJ whole genome shotgun (WGS) entry which is preliminary data.</text>
</comment>
<feature type="domain" description="Oxidoreductase molybdopterin-binding" evidence="1">
    <location>
        <begin position="8"/>
        <end position="153"/>
    </location>
</feature>
<proteinExistence type="predicted"/>
<protein>
    <recommendedName>
        <fullName evidence="1">Oxidoreductase molybdopterin-binding domain-containing protein</fullName>
    </recommendedName>
</protein>
<evidence type="ECO:0000259" key="1">
    <source>
        <dbReference type="Pfam" id="PF00174"/>
    </source>
</evidence>
<sequence>MVFNVESSVPDVKEKDWRLVINGRVENPVDLSIEQLKSDFRQESVETNILCLRGVRIKGHWSGVALKKILEVVQVRRDANWIRVKAYSDYAEPVRFDDAKQDGVIVAHSLDGETIPKKQGGLLRLVVPEKYAYKSVKWINELNVLAERPDGFWEKKGYPYKDQSNSV</sequence>
<organism evidence="2">
    <name type="scientific">marine sediment metagenome</name>
    <dbReference type="NCBI Taxonomy" id="412755"/>
    <lineage>
        <taxon>unclassified sequences</taxon>
        <taxon>metagenomes</taxon>
        <taxon>ecological metagenomes</taxon>
    </lineage>
</organism>
<dbReference type="EMBL" id="LAZR01004229">
    <property type="protein sequence ID" value="KKN10616.1"/>
    <property type="molecule type" value="Genomic_DNA"/>
</dbReference>
<gene>
    <name evidence="2" type="ORF">LCGC14_1034820</name>
</gene>
<dbReference type="PANTHER" id="PTHR43032">
    <property type="entry name" value="PROTEIN-METHIONINE-SULFOXIDE REDUCTASE"/>
    <property type="match status" value="1"/>
</dbReference>
<dbReference type="SUPFAM" id="SSF56524">
    <property type="entry name" value="Oxidoreductase molybdopterin-binding domain"/>
    <property type="match status" value="1"/>
</dbReference>
<reference evidence="2" key="1">
    <citation type="journal article" date="2015" name="Nature">
        <title>Complex archaea that bridge the gap between prokaryotes and eukaryotes.</title>
        <authorList>
            <person name="Spang A."/>
            <person name="Saw J.H."/>
            <person name="Jorgensen S.L."/>
            <person name="Zaremba-Niedzwiedzka K."/>
            <person name="Martijn J."/>
            <person name="Lind A.E."/>
            <person name="van Eijk R."/>
            <person name="Schleper C."/>
            <person name="Guy L."/>
            <person name="Ettema T.J."/>
        </authorList>
    </citation>
    <scope>NUCLEOTIDE SEQUENCE</scope>
</reference>
<name>A0A0F9QBP2_9ZZZZ</name>
<dbReference type="InterPro" id="IPR036374">
    <property type="entry name" value="OxRdtase_Mopterin-bd_sf"/>
</dbReference>